<accession>A0AAU6U9I5</accession>
<dbReference type="AlphaFoldDB" id="A0AAU6U9I5"/>
<protein>
    <submittedName>
        <fullName evidence="1">Uncharacterized protein</fullName>
    </submittedName>
</protein>
<reference evidence="1" key="1">
    <citation type="submission" date="2022-03" db="EMBL/GenBank/DDBJ databases">
        <title>Sea Food Isolates.</title>
        <authorList>
            <person name="Li c."/>
        </authorList>
    </citation>
    <scope>NUCLEOTIDE SEQUENCE</scope>
    <source>
        <strain evidence="1">19CA06SA08-2</strain>
    </source>
</reference>
<evidence type="ECO:0000313" key="1">
    <source>
        <dbReference type="EMBL" id="XAG70634.1"/>
    </source>
</evidence>
<organism evidence="1">
    <name type="scientific">bacterium 19CA06SA08-2</name>
    <dbReference type="NCBI Taxonomy" id="2920658"/>
    <lineage>
        <taxon>Bacteria</taxon>
    </lineage>
</organism>
<gene>
    <name evidence="1" type="ORF">MRM75_06635</name>
</gene>
<name>A0AAU6U9I5_UNCXX</name>
<sequence length="166" mass="17885">MSQHAEDRYGHVRTALGGIFLLMSPLFNPAFAGDDVGSVPITVLVTASPKCSIDTPGLNYDFSSLHIGVGDVKAVPFNITCRGTGMVNVGIRTVWANKVSPYDTYTFDNNDAVTALICDQGTTKCVSALSQPFPVVGTRTLDLQLTYTTAVAETIQRKGELRVSYY</sequence>
<proteinExistence type="predicted"/>
<dbReference type="EMBL" id="CP095353">
    <property type="protein sequence ID" value="XAG70634.1"/>
    <property type="molecule type" value="Genomic_DNA"/>
</dbReference>